<proteinExistence type="predicted"/>
<dbReference type="EMBL" id="KN837156">
    <property type="protein sequence ID" value="KIJ38905.1"/>
    <property type="molecule type" value="Genomic_DNA"/>
</dbReference>
<gene>
    <name evidence="2" type="ORF">M422DRAFT_144618</name>
</gene>
<sequence length="75" mass="7748">QTGDHVKYHAVGGASEGTATSTTTGQIVNVITETQPAGESGNTVKASESSPRYLIRNDHTGKETAYKADNILGSA</sequence>
<reference evidence="2 3" key="1">
    <citation type="submission" date="2014-06" db="EMBL/GenBank/DDBJ databases">
        <title>Evolutionary Origins and Diversification of the Mycorrhizal Mutualists.</title>
        <authorList>
            <consortium name="DOE Joint Genome Institute"/>
            <consortium name="Mycorrhizal Genomics Consortium"/>
            <person name="Kohler A."/>
            <person name="Kuo A."/>
            <person name="Nagy L.G."/>
            <person name="Floudas D."/>
            <person name="Copeland A."/>
            <person name="Barry K.W."/>
            <person name="Cichocki N."/>
            <person name="Veneault-Fourrey C."/>
            <person name="LaButti K."/>
            <person name="Lindquist E.A."/>
            <person name="Lipzen A."/>
            <person name="Lundell T."/>
            <person name="Morin E."/>
            <person name="Murat C."/>
            <person name="Riley R."/>
            <person name="Ohm R."/>
            <person name="Sun H."/>
            <person name="Tunlid A."/>
            <person name="Henrissat B."/>
            <person name="Grigoriev I.V."/>
            <person name="Hibbett D.S."/>
            <person name="Martin F."/>
        </authorList>
    </citation>
    <scope>NUCLEOTIDE SEQUENCE [LARGE SCALE GENOMIC DNA]</scope>
    <source>
        <strain evidence="2 3">SS14</strain>
    </source>
</reference>
<dbReference type="HOGENOM" id="CLU_172686_0_0_1"/>
<feature type="non-terminal residue" evidence="2">
    <location>
        <position position="1"/>
    </location>
</feature>
<name>A0A0C9VM32_SPHS4</name>
<dbReference type="AlphaFoldDB" id="A0A0C9VM32"/>
<dbReference type="InterPro" id="IPR021331">
    <property type="entry name" value="Hva1_TUDOR"/>
</dbReference>
<dbReference type="Proteomes" id="UP000054279">
    <property type="component" value="Unassembled WGS sequence"/>
</dbReference>
<dbReference type="Pfam" id="PF11160">
    <property type="entry name" value="Hva1_TUDOR"/>
    <property type="match status" value="1"/>
</dbReference>
<keyword evidence="3" id="KW-1185">Reference proteome</keyword>
<dbReference type="OrthoDB" id="10052172at2759"/>
<feature type="non-terminal residue" evidence="2">
    <location>
        <position position="75"/>
    </location>
</feature>
<accession>A0A0C9VM32</accession>
<evidence type="ECO:0000259" key="1">
    <source>
        <dbReference type="Pfam" id="PF11160"/>
    </source>
</evidence>
<evidence type="ECO:0000313" key="2">
    <source>
        <dbReference type="EMBL" id="KIJ38905.1"/>
    </source>
</evidence>
<organism evidence="2 3">
    <name type="scientific">Sphaerobolus stellatus (strain SS14)</name>
    <dbReference type="NCBI Taxonomy" id="990650"/>
    <lineage>
        <taxon>Eukaryota</taxon>
        <taxon>Fungi</taxon>
        <taxon>Dikarya</taxon>
        <taxon>Basidiomycota</taxon>
        <taxon>Agaricomycotina</taxon>
        <taxon>Agaricomycetes</taxon>
        <taxon>Phallomycetidae</taxon>
        <taxon>Geastrales</taxon>
        <taxon>Sphaerobolaceae</taxon>
        <taxon>Sphaerobolus</taxon>
    </lineage>
</organism>
<evidence type="ECO:0000313" key="3">
    <source>
        <dbReference type="Proteomes" id="UP000054279"/>
    </source>
</evidence>
<feature type="domain" description="Hypervirulence associated protein TUDOR" evidence="1">
    <location>
        <begin position="3"/>
        <end position="71"/>
    </location>
</feature>
<protein>
    <recommendedName>
        <fullName evidence="1">Hypervirulence associated protein TUDOR domain-containing protein</fullName>
    </recommendedName>
</protein>